<gene>
    <name evidence="1" type="ORF">BDN72DRAFT_859679</name>
</gene>
<accession>A0ACD3AN66</accession>
<evidence type="ECO:0000313" key="1">
    <source>
        <dbReference type="EMBL" id="TFK66694.1"/>
    </source>
</evidence>
<sequence>MHHHSSRTLRSHRSRLQPPSIALATRGEGSSATPRRRLRGDSSPQPRSLPDRLASRDSKSLAPPIGFGLPSPPSNQGKGSTSPFSLGNSDNDNDNNNNNNGHSGTTGNSISSFGNSGSSNGNGNGNSGNSGSNNSGNSGSNNSGNSGSNSGSGSSGSNSGSSNSNSNIQNTGSTSSNNGGGNTNNGNSNSNGSGSQNSGSNNGAASNSVAAASTSGSVSVSTKNASGTPVLPTTSQSSPSHGTSSRPSPVGGGESGNGDGGSSPPDSGNLSSHGPSKGLIAGLSVLFILIFAALLLFWIRRRSMQRRSQRSRNWWFGRSSNRESVESYHSETYTQTSVMDLTPSGITSDPTGAHSERSSYLSNTAMAVSQLAVPPMAEIRDEARISHLFAGTALASSSGYANPRSRGTAEIRDEAGISHLFSGAALASSTGHAYGHSRSLETTTDSPQKTIGTRASANMTDPDPHSQYLYVHRPVSQVSGGSSLPSPMSVRPFSPTESFAFPKPPSRSSNSGESDGDRSSWSPVIRSKGRVFVGSPHISQGSRSILNSAKGAVHGFVPPNKAASTSSSPALDINMPSPVDFSSSLAFRGSGVDGFVNRAEYRTSQIDPFADPRMDEDDQAYGAIYLEGFETGDAIPPSSSVITQNAPAVPPKIVSKRSTITATIRGLFIPPSPSIPPPSAPMPYTPTVEASTPSSHAPVPPPALPINTYAPVEVVVKAHLPSHPGFNPYPTVEYGVNGRYEELDVSPGEYVRVVRVLNREWVVIETLREGTTSERIVKEGVVPADCLRKLEAIPVPLTPPVIAAEPQAPSDVGAQTLSVLEDHRLSVLVREGGKWVVRP</sequence>
<dbReference type="EMBL" id="ML208396">
    <property type="protein sequence ID" value="TFK66694.1"/>
    <property type="molecule type" value="Genomic_DNA"/>
</dbReference>
<reference evidence="1 2" key="1">
    <citation type="journal article" date="2019" name="Nat. Ecol. Evol.">
        <title>Megaphylogeny resolves global patterns of mushroom evolution.</title>
        <authorList>
            <person name="Varga T."/>
            <person name="Krizsan K."/>
            <person name="Foldi C."/>
            <person name="Dima B."/>
            <person name="Sanchez-Garcia M."/>
            <person name="Sanchez-Ramirez S."/>
            <person name="Szollosi G.J."/>
            <person name="Szarkandi J.G."/>
            <person name="Papp V."/>
            <person name="Albert L."/>
            <person name="Andreopoulos W."/>
            <person name="Angelini C."/>
            <person name="Antonin V."/>
            <person name="Barry K.W."/>
            <person name="Bougher N.L."/>
            <person name="Buchanan P."/>
            <person name="Buyck B."/>
            <person name="Bense V."/>
            <person name="Catcheside P."/>
            <person name="Chovatia M."/>
            <person name="Cooper J."/>
            <person name="Damon W."/>
            <person name="Desjardin D."/>
            <person name="Finy P."/>
            <person name="Geml J."/>
            <person name="Haridas S."/>
            <person name="Hughes K."/>
            <person name="Justo A."/>
            <person name="Karasinski D."/>
            <person name="Kautmanova I."/>
            <person name="Kiss B."/>
            <person name="Kocsube S."/>
            <person name="Kotiranta H."/>
            <person name="LaButti K.M."/>
            <person name="Lechner B.E."/>
            <person name="Liimatainen K."/>
            <person name="Lipzen A."/>
            <person name="Lukacs Z."/>
            <person name="Mihaltcheva S."/>
            <person name="Morgado L.N."/>
            <person name="Niskanen T."/>
            <person name="Noordeloos M.E."/>
            <person name="Ohm R.A."/>
            <person name="Ortiz-Santana B."/>
            <person name="Ovrebo C."/>
            <person name="Racz N."/>
            <person name="Riley R."/>
            <person name="Savchenko A."/>
            <person name="Shiryaev A."/>
            <person name="Soop K."/>
            <person name="Spirin V."/>
            <person name="Szebenyi C."/>
            <person name="Tomsovsky M."/>
            <person name="Tulloss R.E."/>
            <person name="Uehling J."/>
            <person name="Grigoriev I.V."/>
            <person name="Vagvolgyi C."/>
            <person name="Papp T."/>
            <person name="Martin F.M."/>
            <person name="Miettinen O."/>
            <person name="Hibbett D.S."/>
            <person name="Nagy L.G."/>
        </authorList>
    </citation>
    <scope>NUCLEOTIDE SEQUENCE [LARGE SCALE GENOMIC DNA]</scope>
    <source>
        <strain evidence="1 2">NL-1719</strain>
    </source>
</reference>
<organism evidence="1 2">
    <name type="scientific">Pluteus cervinus</name>
    <dbReference type="NCBI Taxonomy" id="181527"/>
    <lineage>
        <taxon>Eukaryota</taxon>
        <taxon>Fungi</taxon>
        <taxon>Dikarya</taxon>
        <taxon>Basidiomycota</taxon>
        <taxon>Agaricomycotina</taxon>
        <taxon>Agaricomycetes</taxon>
        <taxon>Agaricomycetidae</taxon>
        <taxon>Agaricales</taxon>
        <taxon>Pluteineae</taxon>
        <taxon>Pluteaceae</taxon>
        <taxon>Pluteus</taxon>
    </lineage>
</organism>
<name>A0ACD3AN66_9AGAR</name>
<proteinExistence type="predicted"/>
<dbReference type="Proteomes" id="UP000308600">
    <property type="component" value="Unassembled WGS sequence"/>
</dbReference>
<evidence type="ECO:0000313" key="2">
    <source>
        <dbReference type="Proteomes" id="UP000308600"/>
    </source>
</evidence>
<protein>
    <submittedName>
        <fullName evidence="1">Uncharacterized protein</fullName>
    </submittedName>
</protein>
<keyword evidence="2" id="KW-1185">Reference proteome</keyword>